<dbReference type="PANTHER" id="PTHR30046:SF0">
    <property type="entry name" value="FLAGELLAR M-RING PROTEIN"/>
    <property type="match status" value="1"/>
</dbReference>
<dbReference type="PANTHER" id="PTHR30046">
    <property type="entry name" value="FLAGELLAR M-RING PROTEIN"/>
    <property type="match status" value="1"/>
</dbReference>
<organism evidence="14 15">
    <name type="scientific">Alicyclobacillus hesperidum</name>
    <dbReference type="NCBI Taxonomy" id="89784"/>
    <lineage>
        <taxon>Bacteria</taxon>
        <taxon>Bacillati</taxon>
        <taxon>Bacillota</taxon>
        <taxon>Bacilli</taxon>
        <taxon>Bacillales</taxon>
        <taxon>Alicyclobacillaceae</taxon>
        <taxon>Alicyclobacillus</taxon>
    </lineage>
</organism>
<feature type="compositionally biased region" description="Low complexity" evidence="10">
    <location>
        <begin position="316"/>
        <end position="341"/>
    </location>
</feature>
<sequence>MNETLRGMWTNLKGRWVGLSPFARRNAIIAFVAALAALATIVFVVSRPHYVTIMEGLDDKSLGQVQQELDTLKIPNQIQGTAVLVPAREADEARIQLSMAGLPQSGYVGYSSVSTSFGLTQDQFNIQVLDALQQSLNATIASINGVESAQVHIVMPEQQLFVTQPTSDAKASVFVTLGTGVQLSPAQVAGIQELVAHSVQGLSVGNVTVVDQYGDTLSSDTPSTGSTVTGSASSELAMREKLENDLQQKLVSGLQQIVGAQNAVVVVHANVTFNQTETTSHVLYNAPGSTNGFVTSTQVDKSQTTNGTGTGGAVGQAGSNPNLNSTYAAGGSAGSNSTSSDTTTNYAFSYQNQQTTSDPMQVQGYSVGVLLNSNDQSITPAVQAQIKNFVAGVLGGTQTQGKNQVSVSAVPFTSMQQPTTMVAPSSHRFIYALGALLLLAIGGGMVWYRRRRMQAKELQIPTVVSDVFEHELEELPLTEEEVLRSQLVNLAKQRPDDFTSLLRSWLSE</sequence>
<proteinExistence type="inferred from homology"/>
<dbReference type="Proteomes" id="UP000182589">
    <property type="component" value="Unassembled WGS sequence"/>
</dbReference>
<evidence type="ECO:0000256" key="6">
    <source>
        <dbReference type="ARBA" id="ARBA00022989"/>
    </source>
</evidence>
<evidence type="ECO:0000256" key="1">
    <source>
        <dbReference type="ARBA" id="ARBA00004117"/>
    </source>
</evidence>
<keyword evidence="5 11" id="KW-0812">Transmembrane</keyword>
<dbReference type="PIRSF" id="PIRSF004862">
    <property type="entry name" value="FliF"/>
    <property type="match status" value="1"/>
</dbReference>
<dbReference type="InterPro" id="IPR045851">
    <property type="entry name" value="AMP-bd_C_sf"/>
</dbReference>
<dbReference type="Gene3D" id="3.30.300.30">
    <property type="match status" value="1"/>
</dbReference>
<evidence type="ECO:0000256" key="5">
    <source>
        <dbReference type="ARBA" id="ARBA00022692"/>
    </source>
</evidence>
<dbReference type="PRINTS" id="PR01009">
    <property type="entry name" value="FLGMRINGFLIF"/>
</dbReference>
<evidence type="ECO:0000313" key="15">
    <source>
        <dbReference type="Proteomes" id="UP000182589"/>
    </source>
</evidence>
<reference evidence="15" key="1">
    <citation type="submission" date="2016-10" db="EMBL/GenBank/DDBJ databases">
        <authorList>
            <person name="Varghese N."/>
        </authorList>
    </citation>
    <scope>NUCLEOTIDE SEQUENCE [LARGE SCALE GENOMIC DNA]</scope>
    <source>
        <strain evidence="15">DSM 12489</strain>
    </source>
</reference>
<evidence type="ECO:0000256" key="11">
    <source>
        <dbReference type="SAM" id="Phobius"/>
    </source>
</evidence>
<dbReference type="STRING" id="89784.SAMN04489725_10445"/>
<dbReference type="Pfam" id="PF08345">
    <property type="entry name" value="YscJ_FliF_C"/>
    <property type="match status" value="1"/>
</dbReference>
<dbReference type="Pfam" id="PF01514">
    <property type="entry name" value="YscJ_FliF"/>
    <property type="match status" value="1"/>
</dbReference>
<keyword evidence="14" id="KW-0969">Cilium</keyword>
<evidence type="ECO:0000256" key="8">
    <source>
        <dbReference type="ARBA" id="ARBA00023143"/>
    </source>
</evidence>
<keyword evidence="8 9" id="KW-0975">Bacterial flagellum</keyword>
<feature type="domain" description="Flagellar M-ring C-terminal" evidence="13">
    <location>
        <begin position="254"/>
        <end position="412"/>
    </location>
</feature>
<gene>
    <name evidence="14" type="ORF">SAMN04489725_10445</name>
</gene>
<keyword evidence="15" id="KW-1185">Reference proteome</keyword>
<feature type="transmembrane region" description="Helical" evidence="11">
    <location>
        <begin position="429"/>
        <end position="448"/>
    </location>
</feature>
<dbReference type="EMBL" id="FNOJ01000004">
    <property type="protein sequence ID" value="SDW30447.1"/>
    <property type="molecule type" value="Genomic_DNA"/>
</dbReference>
<dbReference type="GO" id="GO:0071973">
    <property type="term" value="P:bacterial-type flagellum-dependent cell motility"/>
    <property type="evidence" value="ECO:0007669"/>
    <property type="project" value="InterPro"/>
</dbReference>
<evidence type="ECO:0000259" key="13">
    <source>
        <dbReference type="Pfam" id="PF08345"/>
    </source>
</evidence>
<feature type="transmembrane region" description="Helical" evidence="11">
    <location>
        <begin position="27"/>
        <end position="45"/>
    </location>
</feature>
<dbReference type="RefSeq" id="WP_074692244.1">
    <property type="nucleotide sequence ID" value="NZ_FNOJ01000004.1"/>
</dbReference>
<evidence type="ECO:0000256" key="4">
    <source>
        <dbReference type="ARBA" id="ARBA00022475"/>
    </source>
</evidence>
<keyword evidence="7 11" id="KW-0472">Membrane</keyword>
<accession>A0A1H2SFY9</accession>
<evidence type="ECO:0000256" key="10">
    <source>
        <dbReference type="SAM" id="MobiDB-lite"/>
    </source>
</evidence>
<comment type="subcellular location">
    <subcellularLocation>
        <location evidence="1 9">Bacterial flagellum basal body</location>
    </subcellularLocation>
    <subcellularLocation>
        <location evidence="2">Cell membrane</location>
        <topology evidence="2">Multi-pass membrane protein</topology>
    </subcellularLocation>
</comment>
<keyword evidence="4" id="KW-1003">Cell membrane</keyword>
<protein>
    <recommendedName>
        <fullName evidence="9">Flagellar M-ring protein</fullName>
    </recommendedName>
</protein>
<name>A0A1H2SFY9_9BACL</name>
<dbReference type="NCBIfam" id="TIGR00206">
    <property type="entry name" value="fliF"/>
    <property type="match status" value="1"/>
</dbReference>
<dbReference type="InterPro" id="IPR000067">
    <property type="entry name" value="FlgMring_FliF"/>
</dbReference>
<dbReference type="InterPro" id="IPR006182">
    <property type="entry name" value="FliF_N_dom"/>
</dbReference>
<evidence type="ECO:0000256" key="3">
    <source>
        <dbReference type="ARBA" id="ARBA00007971"/>
    </source>
</evidence>
<comment type="function">
    <text evidence="9">The M ring may be actively involved in energy transduction.</text>
</comment>
<evidence type="ECO:0000313" key="14">
    <source>
        <dbReference type="EMBL" id="SDW30447.1"/>
    </source>
</evidence>
<keyword evidence="14" id="KW-0282">Flagellum</keyword>
<evidence type="ECO:0000256" key="2">
    <source>
        <dbReference type="ARBA" id="ARBA00004651"/>
    </source>
</evidence>
<dbReference type="AlphaFoldDB" id="A0A1H2SFY9"/>
<evidence type="ECO:0000256" key="7">
    <source>
        <dbReference type="ARBA" id="ARBA00023136"/>
    </source>
</evidence>
<evidence type="ECO:0000259" key="12">
    <source>
        <dbReference type="Pfam" id="PF01514"/>
    </source>
</evidence>
<dbReference type="InterPro" id="IPR043427">
    <property type="entry name" value="YscJ/FliF"/>
</dbReference>
<keyword evidence="14" id="KW-0966">Cell projection</keyword>
<evidence type="ECO:0000256" key="9">
    <source>
        <dbReference type="PIRNR" id="PIRNR004862"/>
    </source>
</evidence>
<keyword evidence="6 11" id="KW-1133">Transmembrane helix</keyword>
<dbReference type="GO" id="GO:0005886">
    <property type="term" value="C:plasma membrane"/>
    <property type="evidence" value="ECO:0007669"/>
    <property type="project" value="UniProtKB-SubCell"/>
</dbReference>
<feature type="domain" description="Flagellar M-ring N-terminal" evidence="12">
    <location>
        <begin position="46"/>
        <end position="218"/>
    </location>
</feature>
<dbReference type="InterPro" id="IPR013556">
    <property type="entry name" value="Flag_M-ring_C"/>
</dbReference>
<dbReference type="GO" id="GO:0003774">
    <property type="term" value="F:cytoskeletal motor activity"/>
    <property type="evidence" value="ECO:0007669"/>
    <property type="project" value="InterPro"/>
</dbReference>
<feature type="region of interest" description="Disordered" evidence="10">
    <location>
        <begin position="294"/>
        <end position="341"/>
    </location>
</feature>
<comment type="similarity">
    <text evidence="3 9">Belongs to the FliF family.</text>
</comment>
<dbReference type="GO" id="GO:0009431">
    <property type="term" value="C:bacterial-type flagellum basal body, MS ring"/>
    <property type="evidence" value="ECO:0007669"/>
    <property type="project" value="InterPro"/>
</dbReference>